<protein>
    <submittedName>
        <fullName evidence="2">N-acetyltransferase</fullName>
    </submittedName>
</protein>
<dbReference type="Gene3D" id="3.40.630.30">
    <property type="match status" value="1"/>
</dbReference>
<dbReference type="PANTHER" id="PTHR43415">
    <property type="entry name" value="SPERMIDINE N(1)-ACETYLTRANSFERASE"/>
    <property type="match status" value="1"/>
</dbReference>
<name>A0A4Q7IRA0_9GAMM</name>
<comment type="caution">
    <text evidence="2">The sequence shown here is derived from an EMBL/GenBank/DDBJ whole genome shotgun (WGS) entry which is preliminary data.</text>
</comment>
<dbReference type="CDD" id="cd04301">
    <property type="entry name" value="NAT_SF"/>
    <property type="match status" value="1"/>
</dbReference>
<dbReference type="Pfam" id="PF00583">
    <property type="entry name" value="Acetyltransf_1"/>
    <property type="match status" value="1"/>
</dbReference>
<dbReference type="EMBL" id="PPSX01000022">
    <property type="protein sequence ID" value="RZQ53667.1"/>
    <property type="molecule type" value="Genomic_DNA"/>
</dbReference>
<dbReference type="GO" id="GO:0016747">
    <property type="term" value="F:acyltransferase activity, transferring groups other than amino-acyl groups"/>
    <property type="evidence" value="ECO:0007669"/>
    <property type="project" value="InterPro"/>
</dbReference>
<dbReference type="PANTHER" id="PTHR43415:SF3">
    <property type="entry name" value="GNAT-FAMILY ACETYLTRANSFERASE"/>
    <property type="match status" value="1"/>
</dbReference>
<reference evidence="2 3" key="1">
    <citation type="submission" date="2018-01" db="EMBL/GenBank/DDBJ databases">
        <title>Co-occurrence of chitin degradation, pigmentation and bioactivity in marine Pseudoalteromonas.</title>
        <authorList>
            <person name="Paulsen S."/>
            <person name="Gram L."/>
            <person name="Machado H."/>
        </authorList>
    </citation>
    <scope>NUCLEOTIDE SEQUENCE [LARGE SCALE GENOMIC DNA]</scope>
    <source>
        <strain evidence="2 3">S3898</strain>
    </source>
</reference>
<dbReference type="AlphaFoldDB" id="A0A4Q7IRA0"/>
<evidence type="ECO:0000313" key="3">
    <source>
        <dbReference type="Proteomes" id="UP000291338"/>
    </source>
</evidence>
<dbReference type="Proteomes" id="UP000291338">
    <property type="component" value="Unassembled WGS sequence"/>
</dbReference>
<dbReference type="InterPro" id="IPR016181">
    <property type="entry name" value="Acyl_CoA_acyltransferase"/>
</dbReference>
<dbReference type="InterPro" id="IPR000182">
    <property type="entry name" value="GNAT_dom"/>
</dbReference>
<keyword evidence="2" id="KW-0808">Transferase</keyword>
<gene>
    <name evidence="2" type="ORF">C1E23_07265</name>
</gene>
<organism evidence="2 3">
    <name type="scientific">Pseudoalteromonas phenolica</name>
    <dbReference type="NCBI Taxonomy" id="161398"/>
    <lineage>
        <taxon>Bacteria</taxon>
        <taxon>Pseudomonadati</taxon>
        <taxon>Pseudomonadota</taxon>
        <taxon>Gammaproteobacteria</taxon>
        <taxon>Alteromonadales</taxon>
        <taxon>Pseudoalteromonadaceae</taxon>
        <taxon>Pseudoalteromonas</taxon>
    </lineage>
</organism>
<evidence type="ECO:0000259" key="1">
    <source>
        <dbReference type="PROSITE" id="PS51186"/>
    </source>
</evidence>
<sequence>MNQIELTLLPSTLVDLAQLVSWEKQAEVEEFILPNTYQQHVDMMAQDNFLYLSIFQSDRLIGFLILAIEAGGDIEFRRIVIGHRGQGLGQLAIQAMEYYCLEHFACQRIWLDVFDFNERGQHIYRKLGYQEFKRCQHGEHQLLFFEKHF</sequence>
<feature type="domain" description="N-acetyltransferase" evidence="1">
    <location>
        <begin position="6"/>
        <end position="149"/>
    </location>
</feature>
<proteinExistence type="predicted"/>
<evidence type="ECO:0000313" key="2">
    <source>
        <dbReference type="EMBL" id="RZQ53667.1"/>
    </source>
</evidence>
<accession>A0A4Q7IRA0</accession>
<dbReference type="PROSITE" id="PS51186">
    <property type="entry name" value="GNAT"/>
    <property type="match status" value="1"/>
</dbReference>
<dbReference type="RefSeq" id="WP_130254948.1">
    <property type="nucleotide sequence ID" value="NZ_PPSX01000022.1"/>
</dbReference>
<dbReference type="SUPFAM" id="SSF55729">
    <property type="entry name" value="Acyl-CoA N-acyltransferases (Nat)"/>
    <property type="match status" value="1"/>
</dbReference>